<sequence length="107" mass="11288">MIGRVASTSTGRLILQAQRRTMAGGGDVYNIAGRQFSTEQVVVGIMAFYGGLVFLGTRGGGKKAPATETAAAPASTSTEVLSIFDDNFESWVKIPGNMAKWEKSLEG</sequence>
<organism evidence="1 2">
    <name type="scientific">Chrysophaeum taylorii</name>
    <dbReference type="NCBI Taxonomy" id="2483200"/>
    <lineage>
        <taxon>Eukaryota</taxon>
        <taxon>Sar</taxon>
        <taxon>Stramenopiles</taxon>
        <taxon>Ochrophyta</taxon>
        <taxon>Pelagophyceae</taxon>
        <taxon>Pelagomonadales</taxon>
        <taxon>Pelagomonadaceae</taxon>
        <taxon>Chrysophaeum</taxon>
    </lineage>
</organism>
<dbReference type="Pfam" id="PF11022">
    <property type="entry name" value="ATP19"/>
    <property type="match status" value="1"/>
</dbReference>
<dbReference type="AlphaFoldDB" id="A0AAD7UNK1"/>
<dbReference type="Proteomes" id="UP001230188">
    <property type="component" value="Unassembled WGS sequence"/>
</dbReference>
<keyword evidence="2" id="KW-1185">Reference proteome</keyword>
<dbReference type="EMBL" id="JAQMWT010000055">
    <property type="protein sequence ID" value="KAJ8612222.1"/>
    <property type="molecule type" value="Genomic_DNA"/>
</dbReference>
<dbReference type="InterPro" id="IPR021278">
    <property type="entry name" value="ATP19"/>
</dbReference>
<proteinExistence type="predicted"/>
<reference evidence="1" key="1">
    <citation type="submission" date="2023-01" db="EMBL/GenBank/DDBJ databases">
        <title>Metagenome sequencing of chrysophaentin producing Chrysophaeum taylorii.</title>
        <authorList>
            <person name="Davison J."/>
            <person name="Bewley C."/>
        </authorList>
    </citation>
    <scope>NUCLEOTIDE SEQUENCE</scope>
    <source>
        <strain evidence="1">NIES-1699</strain>
    </source>
</reference>
<protein>
    <submittedName>
        <fullName evidence="1">Uncharacterized protein</fullName>
    </submittedName>
</protein>
<evidence type="ECO:0000313" key="2">
    <source>
        <dbReference type="Proteomes" id="UP001230188"/>
    </source>
</evidence>
<accession>A0AAD7UNK1</accession>
<comment type="caution">
    <text evidence="1">The sequence shown here is derived from an EMBL/GenBank/DDBJ whole genome shotgun (WGS) entry which is preliminary data.</text>
</comment>
<evidence type="ECO:0000313" key="1">
    <source>
        <dbReference type="EMBL" id="KAJ8612222.1"/>
    </source>
</evidence>
<gene>
    <name evidence="1" type="ORF">CTAYLR_002919</name>
</gene>
<name>A0AAD7UNK1_9STRA</name>